<protein>
    <submittedName>
        <fullName evidence="1">Uncharacterized protein</fullName>
    </submittedName>
</protein>
<proteinExistence type="predicted"/>
<dbReference type="EMBL" id="AACLQH010000010">
    <property type="protein sequence ID" value="EAL2298267.1"/>
    <property type="molecule type" value="Genomic_DNA"/>
</dbReference>
<sequence length="265" mass="31181">MFKNKHLSSITILIHTGENLKVGYGHLLYWLPEFFKSEIKFGILVRNKDLYKTIKNEYRTISVFFAQDSLEVESVLNKFANLKAIFYMSNSSNNIHLLRFNEYEHIFIGNENYNRDMQTTKVLKAYDELWLQSQSIIEKIKCSIKDINNMKIVKIGKPQLKNVLNNEQKKSILCVFSIVDNVVINSIQLLINYSIKKNMKIKFVFSKLDKKNNKFSNNIELQLKEILLRNKIESFVYTVFSDELLKESGFIVCDLNSYNEKFIIN</sequence>
<feature type="non-terminal residue" evidence="1">
    <location>
        <position position="265"/>
    </location>
</feature>
<reference evidence="1" key="1">
    <citation type="submission" date="2018-05" db="EMBL/GenBank/DDBJ databases">
        <authorList>
            <consortium name="NARMS: The National Antimicrobial Resistance Monitoring System"/>
        </authorList>
    </citation>
    <scope>NUCLEOTIDE SEQUENCE</scope>
    <source>
        <strain evidence="1">FSIS1700115</strain>
    </source>
</reference>
<name>A0A5T1M967_CAMCO</name>
<organism evidence="1">
    <name type="scientific">Campylobacter coli</name>
    <dbReference type="NCBI Taxonomy" id="195"/>
    <lineage>
        <taxon>Bacteria</taxon>
        <taxon>Pseudomonadati</taxon>
        <taxon>Campylobacterota</taxon>
        <taxon>Epsilonproteobacteria</taxon>
        <taxon>Campylobacterales</taxon>
        <taxon>Campylobacteraceae</taxon>
        <taxon>Campylobacter</taxon>
    </lineage>
</organism>
<dbReference type="AlphaFoldDB" id="A0A5T1M967"/>
<accession>A0A5T1M967</accession>
<evidence type="ECO:0000313" key="1">
    <source>
        <dbReference type="EMBL" id="EAL2298267.1"/>
    </source>
</evidence>
<comment type="caution">
    <text evidence="1">The sequence shown here is derived from an EMBL/GenBank/DDBJ whole genome shotgun (WGS) entry which is preliminary data.</text>
</comment>
<gene>
    <name evidence="1" type="ORF">B7K31_06925</name>
</gene>